<comment type="caution">
    <text evidence="1">The sequence shown here is derived from an EMBL/GenBank/DDBJ whole genome shotgun (WGS) entry which is preliminary data.</text>
</comment>
<gene>
    <name evidence="1" type="ORF">BJF92_23000</name>
</gene>
<evidence type="ECO:0000313" key="1">
    <source>
        <dbReference type="EMBL" id="OLP55420.1"/>
    </source>
</evidence>
<proteinExistence type="predicted"/>
<name>A0A1Q9AJH0_9HYPH</name>
<sequence>MGVKLDDFGAATAGTDLAVSTNRSGRILSGEAPIAVWGSFSGTSGSGLSRHASARLETRRGAFHGDIGRRRTIVLSTKTDLTLERELTLDCHLYSGRCQTVLLQQTARLLEVKSGTALVARSRMDGLKFDLEQSLGVEQRLGRLTLRASLDDLQQQPQPSLSANMRLRW</sequence>
<accession>A0A1Q9AJH0</accession>
<reference evidence="1 2" key="1">
    <citation type="submission" date="2016-09" db="EMBL/GenBank/DDBJ databases">
        <title>Rhizobium sp. nov., a novel species isolated from the rice rhizosphere.</title>
        <authorList>
            <person name="Zhao J."/>
            <person name="Zhang X."/>
        </authorList>
    </citation>
    <scope>NUCLEOTIDE SEQUENCE [LARGE SCALE GENOMIC DNA]</scope>
    <source>
        <strain evidence="1 2">MH17</strain>
    </source>
</reference>
<protein>
    <submittedName>
        <fullName evidence="1">Uncharacterized protein</fullName>
    </submittedName>
</protein>
<dbReference type="Proteomes" id="UP000186143">
    <property type="component" value="Unassembled WGS sequence"/>
</dbReference>
<dbReference type="EMBL" id="MKIO01000029">
    <property type="protein sequence ID" value="OLP55420.1"/>
    <property type="molecule type" value="Genomic_DNA"/>
</dbReference>
<dbReference type="AlphaFoldDB" id="A0A1Q9AJH0"/>
<organism evidence="1 2">
    <name type="scientific">Xaviernesmea rhizosphaerae</name>
    <dbReference type="NCBI Taxonomy" id="1672749"/>
    <lineage>
        <taxon>Bacteria</taxon>
        <taxon>Pseudomonadati</taxon>
        <taxon>Pseudomonadota</taxon>
        <taxon>Alphaproteobacteria</taxon>
        <taxon>Hyphomicrobiales</taxon>
        <taxon>Rhizobiaceae</taxon>
        <taxon>Rhizobium/Agrobacterium group</taxon>
        <taxon>Xaviernesmea</taxon>
    </lineage>
</organism>
<evidence type="ECO:0000313" key="2">
    <source>
        <dbReference type="Proteomes" id="UP000186143"/>
    </source>
</evidence>